<keyword evidence="3 7" id="KW-0561">Oxygen transport</keyword>
<evidence type="ECO:0000256" key="1">
    <source>
        <dbReference type="ARBA" id="ARBA00022448"/>
    </source>
</evidence>
<feature type="domain" description="Globin" evidence="8">
    <location>
        <begin position="1"/>
        <end position="151"/>
    </location>
</feature>
<dbReference type="GO" id="GO:0005506">
    <property type="term" value="F:iron ion binding"/>
    <property type="evidence" value="ECO:0007669"/>
    <property type="project" value="InterPro"/>
</dbReference>
<proteinExistence type="inferred from homology"/>
<organism evidence="9 10">
    <name type="scientific">Acrobeloides nanus</name>
    <dbReference type="NCBI Taxonomy" id="290746"/>
    <lineage>
        <taxon>Eukaryota</taxon>
        <taxon>Metazoa</taxon>
        <taxon>Ecdysozoa</taxon>
        <taxon>Nematoda</taxon>
        <taxon>Chromadorea</taxon>
        <taxon>Rhabditida</taxon>
        <taxon>Tylenchina</taxon>
        <taxon>Cephalobomorpha</taxon>
        <taxon>Cephaloboidea</taxon>
        <taxon>Cephalobidae</taxon>
        <taxon>Acrobeloides</taxon>
    </lineage>
</organism>
<dbReference type="GO" id="GO:0020037">
    <property type="term" value="F:heme binding"/>
    <property type="evidence" value="ECO:0007669"/>
    <property type="project" value="InterPro"/>
</dbReference>
<protein>
    <submittedName>
        <fullName evidence="10">Globin family profile domain-containing protein</fullName>
    </submittedName>
</protein>
<feature type="binding site" description="proximal binding residue" evidence="6">
    <location>
        <position position="101"/>
    </location>
    <ligand>
        <name>heme</name>
        <dbReference type="ChEBI" id="CHEBI:30413"/>
    </ligand>
    <ligandPart>
        <name>Fe</name>
        <dbReference type="ChEBI" id="CHEBI:18248"/>
    </ligandPart>
</feature>
<dbReference type="Pfam" id="PF00042">
    <property type="entry name" value="Globin"/>
    <property type="match status" value="1"/>
</dbReference>
<dbReference type="SUPFAM" id="SSF46458">
    <property type="entry name" value="Globin-like"/>
    <property type="match status" value="1"/>
</dbReference>
<dbReference type="Proteomes" id="UP000887540">
    <property type="component" value="Unplaced"/>
</dbReference>
<evidence type="ECO:0000256" key="3">
    <source>
        <dbReference type="ARBA" id="ARBA00022621"/>
    </source>
</evidence>
<dbReference type="InterPro" id="IPR000971">
    <property type="entry name" value="Globin"/>
</dbReference>
<dbReference type="PIRSF" id="PIRSF002026">
    <property type="entry name" value="Nematode_globin"/>
    <property type="match status" value="1"/>
</dbReference>
<keyword evidence="5 6" id="KW-0408">Iron</keyword>
<evidence type="ECO:0000313" key="9">
    <source>
        <dbReference type="Proteomes" id="UP000887540"/>
    </source>
</evidence>
<evidence type="ECO:0000256" key="6">
    <source>
        <dbReference type="PIRSR" id="PIRSR002026-1"/>
    </source>
</evidence>
<keyword evidence="1 7" id="KW-0813">Transport</keyword>
<dbReference type="InterPro" id="IPR009050">
    <property type="entry name" value="Globin-like_sf"/>
</dbReference>
<evidence type="ECO:0000259" key="8">
    <source>
        <dbReference type="PROSITE" id="PS01033"/>
    </source>
</evidence>
<dbReference type="GO" id="GO:0019825">
    <property type="term" value="F:oxygen binding"/>
    <property type="evidence" value="ECO:0007669"/>
    <property type="project" value="InterPro"/>
</dbReference>
<dbReference type="PROSITE" id="PS01033">
    <property type="entry name" value="GLOBIN"/>
    <property type="match status" value="1"/>
</dbReference>
<name>A0A914EBC8_9BILA</name>
<keyword evidence="9" id="KW-1185">Reference proteome</keyword>
<evidence type="ECO:0000256" key="7">
    <source>
        <dbReference type="RuleBase" id="RU000356"/>
    </source>
</evidence>
<dbReference type="WBParaSite" id="ACRNAN_scaffold6827.g32051.t1">
    <property type="protein sequence ID" value="ACRNAN_scaffold6827.g32051.t1"/>
    <property type="gene ID" value="ACRNAN_scaffold6827.g32051"/>
</dbReference>
<evidence type="ECO:0000313" key="10">
    <source>
        <dbReference type="WBParaSite" id="ACRNAN_scaffold6827.g32051.t1"/>
    </source>
</evidence>
<dbReference type="InterPro" id="IPR012085">
    <property type="entry name" value="Globin_nematode"/>
</dbReference>
<dbReference type="AlphaFoldDB" id="A0A914EBC8"/>
<evidence type="ECO:0000256" key="4">
    <source>
        <dbReference type="ARBA" id="ARBA00022723"/>
    </source>
</evidence>
<dbReference type="InterPro" id="IPR012292">
    <property type="entry name" value="Globin/Proto"/>
</dbReference>
<comment type="similarity">
    <text evidence="7">Belongs to the globin family.</text>
</comment>
<evidence type="ECO:0000256" key="5">
    <source>
        <dbReference type="ARBA" id="ARBA00023004"/>
    </source>
</evidence>
<keyword evidence="4 6" id="KW-0479">Metal-binding</keyword>
<evidence type="ECO:0000256" key="2">
    <source>
        <dbReference type="ARBA" id="ARBA00022617"/>
    </source>
</evidence>
<dbReference type="Gene3D" id="1.10.490.10">
    <property type="entry name" value="Globins"/>
    <property type="match status" value="1"/>
</dbReference>
<dbReference type="InterPro" id="IPR044399">
    <property type="entry name" value="Mb-like_M"/>
</dbReference>
<reference evidence="10" key="1">
    <citation type="submission" date="2022-11" db="UniProtKB">
        <authorList>
            <consortium name="WormBaseParasite"/>
        </authorList>
    </citation>
    <scope>IDENTIFICATION</scope>
</reference>
<accession>A0A914EBC8</accession>
<dbReference type="GO" id="GO:0005344">
    <property type="term" value="F:oxygen carrier activity"/>
    <property type="evidence" value="ECO:0007669"/>
    <property type="project" value="UniProtKB-KW"/>
</dbReference>
<dbReference type="CDD" id="cd01040">
    <property type="entry name" value="Mb-like"/>
    <property type="match status" value="1"/>
</dbReference>
<keyword evidence="2 7" id="KW-0349">Heme</keyword>
<sequence length="158" mass="18073">MTTPSEVKYICKRSLENAKIGTDEAAAKQTGLDFLKYMFANYPELRVYFKGAENFSANEIQQSDRFQHQGQQVLLDCNTLANTFDDQIKFKTHARETVHRHMTNVDPSLWSVFFTVFIGFLGTKMTMDGATKYAWTTIGKVFAEECNRYLKDLGLPTS</sequence>